<dbReference type="SMART" id="SM00066">
    <property type="entry name" value="GAL4"/>
    <property type="match status" value="1"/>
</dbReference>
<dbReference type="STRING" id="97972.A0A2V1DZU4"/>
<reference evidence="8 9" key="1">
    <citation type="journal article" date="2018" name="Sci. Rep.">
        <title>Comparative genomics provides insights into the lifestyle and reveals functional heterogeneity of dark septate endophytic fungi.</title>
        <authorList>
            <person name="Knapp D.G."/>
            <person name="Nemeth J.B."/>
            <person name="Barry K."/>
            <person name="Hainaut M."/>
            <person name="Henrissat B."/>
            <person name="Johnson J."/>
            <person name="Kuo A."/>
            <person name="Lim J.H.P."/>
            <person name="Lipzen A."/>
            <person name="Nolan M."/>
            <person name="Ohm R.A."/>
            <person name="Tamas L."/>
            <person name="Grigoriev I.V."/>
            <person name="Spatafora J.W."/>
            <person name="Nagy L.G."/>
            <person name="Kovacs G.M."/>
        </authorList>
    </citation>
    <scope>NUCLEOTIDE SEQUENCE [LARGE SCALE GENOMIC DNA]</scope>
    <source>
        <strain evidence="8 9">DSE2036</strain>
    </source>
</reference>
<dbReference type="Proteomes" id="UP000244855">
    <property type="component" value="Unassembled WGS sequence"/>
</dbReference>
<proteinExistence type="predicted"/>
<keyword evidence="5" id="KW-0539">Nucleus</keyword>
<evidence type="ECO:0000256" key="4">
    <source>
        <dbReference type="ARBA" id="ARBA00023163"/>
    </source>
</evidence>
<dbReference type="AlphaFoldDB" id="A0A2V1DZU4"/>
<evidence type="ECO:0000256" key="3">
    <source>
        <dbReference type="ARBA" id="ARBA00023125"/>
    </source>
</evidence>
<accession>A0A2V1DZU4</accession>
<keyword evidence="2" id="KW-0805">Transcription regulation</keyword>
<keyword evidence="9" id="KW-1185">Reference proteome</keyword>
<gene>
    <name evidence="8" type="ORF">DM02DRAFT_701928</name>
</gene>
<evidence type="ECO:0000259" key="7">
    <source>
        <dbReference type="PROSITE" id="PS50048"/>
    </source>
</evidence>
<dbReference type="OrthoDB" id="5226580at2759"/>
<feature type="domain" description="Zn(2)-C6 fungal-type" evidence="7">
    <location>
        <begin position="11"/>
        <end position="44"/>
    </location>
</feature>
<dbReference type="InterPro" id="IPR001138">
    <property type="entry name" value="Zn2Cys6_DnaBD"/>
</dbReference>
<dbReference type="GO" id="GO:0000981">
    <property type="term" value="F:DNA-binding transcription factor activity, RNA polymerase II-specific"/>
    <property type="evidence" value="ECO:0007669"/>
    <property type="project" value="InterPro"/>
</dbReference>
<feature type="region of interest" description="Disordered" evidence="6">
    <location>
        <begin position="226"/>
        <end position="248"/>
    </location>
</feature>
<dbReference type="GO" id="GO:0008270">
    <property type="term" value="F:zinc ion binding"/>
    <property type="evidence" value="ECO:0007669"/>
    <property type="project" value="InterPro"/>
</dbReference>
<dbReference type="Gene3D" id="4.10.240.10">
    <property type="entry name" value="Zn(2)-C6 fungal-type DNA-binding domain"/>
    <property type="match status" value="1"/>
</dbReference>
<dbReference type="EMBL" id="KZ805343">
    <property type="protein sequence ID" value="PVI02420.1"/>
    <property type="molecule type" value="Genomic_DNA"/>
</dbReference>
<dbReference type="PANTHER" id="PTHR31845:SF10">
    <property type="entry name" value="ZN(II)2CYS6 TRANSCRIPTION FACTOR (EUROFUNG)"/>
    <property type="match status" value="1"/>
</dbReference>
<dbReference type="InterPro" id="IPR051089">
    <property type="entry name" value="prtT"/>
</dbReference>
<dbReference type="PROSITE" id="PS50048">
    <property type="entry name" value="ZN2_CY6_FUNGAL_2"/>
    <property type="match status" value="1"/>
</dbReference>
<evidence type="ECO:0000313" key="8">
    <source>
        <dbReference type="EMBL" id="PVI02420.1"/>
    </source>
</evidence>
<dbReference type="SUPFAM" id="SSF57701">
    <property type="entry name" value="Zn2/Cys6 DNA-binding domain"/>
    <property type="match status" value="1"/>
</dbReference>
<comment type="subcellular location">
    <subcellularLocation>
        <location evidence="1">Nucleus</location>
    </subcellularLocation>
</comment>
<keyword evidence="3" id="KW-0238">DNA-binding</keyword>
<evidence type="ECO:0000256" key="5">
    <source>
        <dbReference type="ARBA" id="ARBA00023242"/>
    </source>
</evidence>
<dbReference type="CDD" id="cd00067">
    <property type="entry name" value="GAL4"/>
    <property type="match status" value="1"/>
</dbReference>
<evidence type="ECO:0000256" key="2">
    <source>
        <dbReference type="ARBA" id="ARBA00023015"/>
    </source>
</evidence>
<feature type="compositionally biased region" description="Basic and acidic residues" evidence="6">
    <location>
        <begin position="226"/>
        <end position="237"/>
    </location>
</feature>
<evidence type="ECO:0000256" key="1">
    <source>
        <dbReference type="ARBA" id="ARBA00004123"/>
    </source>
</evidence>
<dbReference type="InterPro" id="IPR036864">
    <property type="entry name" value="Zn2-C6_fun-type_DNA-bd_sf"/>
</dbReference>
<keyword evidence="4" id="KW-0804">Transcription</keyword>
<dbReference type="GO" id="GO:0005634">
    <property type="term" value="C:nucleus"/>
    <property type="evidence" value="ECO:0007669"/>
    <property type="project" value="UniProtKB-SubCell"/>
</dbReference>
<name>A0A2V1DZU4_9PLEO</name>
<sequence>MAPDEVKKRKACQSCIRAKAKCSPSTDQSDICYRCQRLKKECVFEETVRKRGPKSRSRVKQLEQRVDSLIGLLAANGQSLEVTENIKSEPFEAYDPIEAGLISEHAASKLVDEFKQSFVVSFPFVVIPPSTDVNTLRKHSPFLFLAVLTVTSYRTPELQLELANQLKSQIAIRIIEHSHKSLEILQGLLVYGSWYHFFYRPANQQLAVVIQLCVAIVQDLALSKNPKENTKKPKSIDDPLAAPPSMDRGSAGERAYLGTYYLGAAFSQAWRKRVTIQYTRYMAQCCRNVASRQEYPSDVLILPLIQLSELMCRINDIFSYDDIENADVKGDMMLDMSITNFSSELDRIQDAVAPSVRQNTTLDLQFRLLRIWIHECALHSSFWTPSPTNSFSISPTRLKALRRCLRAMQSYVDKLLLVPQSSLHHLSSSSWVGWFYAVIVACKLEVTKLMTDEFDTDAPQESYSLPTNVVTNASWDAIVVAQEANVQTLFEGFLKKLDFTVAKHPTDECECSDPLHSLLYLQRTLSHGFMKRMKEQLAKASAESNSTRYRPSTYQANTHATNNALGQYQHTETHTQTDSHSAVLQNNPLQMLNNNFNFNSLNFDGFMMPESHQTVQYDDMLWDMVMDDFSMPPL</sequence>
<evidence type="ECO:0000313" key="9">
    <source>
        <dbReference type="Proteomes" id="UP000244855"/>
    </source>
</evidence>
<dbReference type="CDD" id="cd12148">
    <property type="entry name" value="fungal_TF_MHR"/>
    <property type="match status" value="1"/>
</dbReference>
<organism evidence="8 9">
    <name type="scientific">Periconia macrospinosa</name>
    <dbReference type="NCBI Taxonomy" id="97972"/>
    <lineage>
        <taxon>Eukaryota</taxon>
        <taxon>Fungi</taxon>
        <taxon>Dikarya</taxon>
        <taxon>Ascomycota</taxon>
        <taxon>Pezizomycotina</taxon>
        <taxon>Dothideomycetes</taxon>
        <taxon>Pleosporomycetidae</taxon>
        <taxon>Pleosporales</taxon>
        <taxon>Massarineae</taxon>
        <taxon>Periconiaceae</taxon>
        <taxon>Periconia</taxon>
    </lineage>
</organism>
<dbReference type="PANTHER" id="PTHR31845">
    <property type="entry name" value="FINGER DOMAIN PROTEIN, PUTATIVE-RELATED"/>
    <property type="match status" value="1"/>
</dbReference>
<evidence type="ECO:0000256" key="6">
    <source>
        <dbReference type="SAM" id="MobiDB-lite"/>
    </source>
</evidence>
<dbReference type="GO" id="GO:0000976">
    <property type="term" value="F:transcription cis-regulatory region binding"/>
    <property type="evidence" value="ECO:0007669"/>
    <property type="project" value="TreeGrafter"/>
</dbReference>
<protein>
    <recommendedName>
        <fullName evidence="7">Zn(2)-C6 fungal-type domain-containing protein</fullName>
    </recommendedName>
</protein>